<dbReference type="Proteomes" id="UP000182152">
    <property type="component" value="Unassembled WGS sequence"/>
</dbReference>
<dbReference type="EMBL" id="JXLB01000015">
    <property type="protein sequence ID" value="OJG80253.1"/>
    <property type="molecule type" value="Genomic_DNA"/>
</dbReference>
<dbReference type="AlphaFoldDB" id="A0A1L8WGW3"/>
<proteinExistence type="predicted"/>
<organism evidence="1 2">
    <name type="scientific">Enterococcus ratti</name>
    <dbReference type="NCBI Taxonomy" id="150033"/>
    <lineage>
        <taxon>Bacteria</taxon>
        <taxon>Bacillati</taxon>
        <taxon>Bacillota</taxon>
        <taxon>Bacilli</taxon>
        <taxon>Lactobacillales</taxon>
        <taxon>Enterococcaceae</taxon>
        <taxon>Enterococcus</taxon>
    </lineage>
</organism>
<keyword evidence="2" id="KW-1185">Reference proteome</keyword>
<reference evidence="1 2" key="1">
    <citation type="submission" date="2014-12" db="EMBL/GenBank/DDBJ databases">
        <title>Draft genome sequences of 29 type strains of Enterococci.</title>
        <authorList>
            <person name="Zhong Z."/>
            <person name="Sun Z."/>
            <person name="Liu W."/>
            <person name="Zhang W."/>
            <person name="Zhang H."/>
        </authorList>
    </citation>
    <scope>NUCLEOTIDE SEQUENCE [LARGE SCALE GENOMIC DNA]</scope>
    <source>
        <strain evidence="1 2">DSM 15687</strain>
    </source>
</reference>
<dbReference type="STRING" id="150033.RV14_GL000622"/>
<evidence type="ECO:0000313" key="2">
    <source>
        <dbReference type="Proteomes" id="UP000182152"/>
    </source>
</evidence>
<protein>
    <recommendedName>
        <fullName evidence="3">Transposase DDE domain-containing protein</fullName>
    </recommendedName>
</protein>
<sequence length="39" mass="4783">MMNEAKHLRLINQNKSIYKKRKQTIERIFADAKEKYGMR</sequence>
<gene>
    <name evidence="1" type="ORF">RV14_GL000622</name>
</gene>
<comment type="caution">
    <text evidence="1">The sequence shown here is derived from an EMBL/GenBank/DDBJ whole genome shotgun (WGS) entry which is preliminary data.</text>
</comment>
<accession>A0A1L8WGW3</accession>
<evidence type="ECO:0000313" key="1">
    <source>
        <dbReference type="EMBL" id="OJG80253.1"/>
    </source>
</evidence>
<name>A0A1L8WGW3_9ENTE</name>
<evidence type="ECO:0008006" key="3">
    <source>
        <dbReference type="Google" id="ProtNLM"/>
    </source>
</evidence>